<feature type="compositionally biased region" description="Low complexity" evidence="1">
    <location>
        <begin position="206"/>
        <end position="257"/>
    </location>
</feature>
<dbReference type="PANTHER" id="PTHR35778:SF1">
    <property type="entry name" value="SIGNALING MUCIN HKR1-RELATED"/>
    <property type="match status" value="1"/>
</dbReference>
<organism evidence="3">
    <name type="scientific">Blumeria graminis f. sp. tritici 96224</name>
    <dbReference type="NCBI Taxonomy" id="1268274"/>
    <lineage>
        <taxon>Eukaryota</taxon>
        <taxon>Fungi</taxon>
        <taxon>Dikarya</taxon>
        <taxon>Ascomycota</taxon>
        <taxon>Pezizomycotina</taxon>
        <taxon>Leotiomycetes</taxon>
        <taxon>Erysiphales</taxon>
        <taxon>Erysiphaceae</taxon>
        <taxon>Blumeria</taxon>
    </lineage>
</organism>
<dbReference type="GO" id="GO:0009986">
    <property type="term" value="C:cell surface"/>
    <property type="evidence" value="ECO:0007669"/>
    <property type="project" value="TreeGrafter"/>
</dbReference>
<feature type="compositionally biased region" description="Low complexity" evidence="1">
    <location>
        <begin position="453"/>
        <end position="474"/>
    </location>
</feature>
<feature type="region of interest" description="Disordered" evidence="1">
    <location>
        <begin position="1"/>
        <end position="25"/>
    </location>
</feature>
<dbReference type="GO" id="GO:0030427">
    <property type="term" value="C:site of polarized growth"/>
    <property type="evidence" value="ECO:0007669"/>
    <property type="project" value="TreeGrafter"/>
</dbReference>
<dbReference type="InterPro" id="IPR039295">
    <property type="entry name" value="MSB2"/>
</dbReference>
<proteinExistence type="predicted"/>
<name>A0A381LIV9_BLUGR</name>
<keyword evidence="2" id="KW-1133">Transmembrane helix</keyword>
<sequence>MSSMTSSTVASSITSSTMAPPATNSTMETSLISSTTMPTVSNSTTATSMIGSSIATLTTGSTGSTSQINPTTAPSMTNSTETSMSTSFTTSLTTNSTAGPSTTTTSTLESSPPYGLPSSTSSTSSGDTTATTTDALSSSTWASYNSTQTSTTDTETSRPTSIGQLPTPTNGTMTSYPSTSTTSSELPDSTSSYGTEPTGAPISGNSTVTMTSSYMSSSSLPPLSTTTAPNATYTAPSNYTSSYTTSPVSSTQSSSHQTSDEPTTFETSTIIPTIVLPTATNTESTFVPFSIIAQTSSSYTSGQASPTQPTGIPSALPKIVQNPLSSSTPQQPEDTTEVQIGFQWALNYPFVVSHPLSTTQIFTYLPIGIAEGLGLKPEQIVVKNLLPLDTTASLQFITTVGRVFIPTSMVDTLRIDLGIPVSPIYQNKDESVNTLMNYINPAIPFFPGSIMDPGTSPTETETSSSPSPTTGESGIFNAGAQQTQTASAKGTTAGIALAACGGAAAYGATMFLLARRYKQRKQRLRRSESFYGTSEARENANNRIAGETGAMMSGGRISPARDRDSRGSGRTGNSARAAQISGPMMAENSLGWN</sequence>
<feature type="region of interest" description="Disordered" evidence="1">
    <location>
        <begin position="58"/>
        <end position="266"/>
    </location>
</feature>
<dbReference type="GO" id="GO:0005576">
    <property type="term" value="C:extracellular region"/>
    <property type="evidence" value="ECO:0007669"/>
    <property type="project" value="TreeGrafter"/>
</dbReference>
<evidence type="ECO:0000313" key="3">
    <source>
        <dbReference type="EMBL" id="SUZ13597.1"/>
    </source>
</evidence>
<dbReference type="GO" id="GO:0031505">
    <property type="term" value="P:fungal-type cell wall organization"/>
    <property type="evidence" value="ECO:0007669"/>
    <property type="project" value="TreeGrafter"/>
</dbReference>
<dbReference type="EMBL" id="UIGY01000242">
    <property type="protein sequence ID" value="SUZ13597.1"/>
    <property type="molecule type" value="Genomic_DNA"/>
</dbReference>
<feature type="compositionally biased region" description="Polar residues" evidence="1">
    <location>
        <begin position="322"/>
        <end position="333"/>
    </location>
</feature>
<dbReference type="AlphaFoldDB" id="A0A381LIV9"/>
<keyword evidence="2" id="KW-0812">Transmembrane</keyword>
<protein>
    <submittedName>
        <fullName evidence="3">Bgt-3091-2</fullName>
    </submittedName>
</protein>
<dbReference type="GO" id="GO:0006972">
    <property type="term" value="P:hyperosmotic response"/>
    <property type="evidence" value="ECO:0007669"/>
    <property type="project" value="TreeGrafter"/>
</dbReference>
<feature type="region of interest" description="Disordered" evidence="1">
    <location>
        <begin position="450"/>
        <end position="475"/>
    </location>
</feature>
<feature type="compositionally biased region" description="Low complexity" evidence="1">
    <location>
        <begin position="1"/>
        <end position="18"/>
    </location>
</feature>
<feature type="region of interest" description="Disordered" evidence="1">
    <location>
        <begin position="299"/>
        <end position="334"/>
    </location>
</feature>
<evidence type="ECO:0000256" key="1">
    <source>
        <dbReference type="SAM" id="MobiDB-lite"/>
    </source>
</evidence>
<dbReference type="PANTHER" id="PTHR35778">
    <property type="entry name" value="SIGNALING MUCIN HKR1-RELATED"/>
    <property type="match status" value="1"/>
</dbReference>
<dbReference type="GO" id="GO:0030010">
    <property type="term" value="P:establishment of cell polarity"/>
    <property type="evidence" value="ECO:0007669"/>
    <property type="project" value="TreeGrafter"/>
</dbReference>
<dbReference type="GO" id="GO:0007232">
    <property type="term" value="P:osmosensory signaling pathway via Sho1 osmosensor"/>
    <property type="evidence" value="ECO:0007669"/>
    <property type="project" value="InterPro"/>
</dbReference>
<gene>
    <name evidence="3" type="ORF">BGT96224V2_LOCUS6750</name>
</gene>
<dbReference type="GO" id="GO:0005034">
    <property type="term" value="F:osmosensor activity"/>
    <property type="evidence" value="ECO:0007669"/>
    <property type="project" value="InterPro"/>
</dbReference>
<evidence type="ECO:0000256" key="2">
    <source>
        <dbReference type="SAM" id="Phobius"/>
    </source>
</evidence>
<reference evidence="3" key="1">
    <citation type="submission" date="2018-07" db="EMBL/GenBank/DDBJ databases">
        <authorList>
            <person name="Quirk P.G."/>
            <person name="Krulwich T.A."/>
        </authorList>
    </citation>
    <scope>NUCLEOTIDE SEQUENCE</scope>
    <source>
        <strain evidence="3">96224</strain>
    </source>
</reference>
<accession>A0A381LIV9</accession>
<feature type="compositionally biased region" description="Low complexity" evidence="1">
    <location>
        <begin position="75"/>
        <end position="161"/>
    </location>
</feature>
<feature type="region of interest" description="Disordered" evidence="1">
    <location>
        <begin position="546"/>
        <end position="593"/>
    </location>
</feature>
<feature type="transmembrane region" description="Helical" evidence="2">
    <location>
        <begin position="493"/>
        <end position="514"/>
    </location>
</feature>
<feature type="compositionally biased region" description="Low complexity" evidence="1">
    <location>
        <begin position="58"/>
        <end position="68"/>
    </location>
</feature>
<dbReference type="OrthoDB" id="3366093at2759"/>
<dbReference type="GO" id="GO:0001402">
    <property type="term" value="P:signal transduction involved in filamentous growth"/>
    <property type="evidence" value="ECO:0007669"/>
    <property type="project" value="TreeGrafter"/>
</dbReference>
<dbReference type="GO" id="GO:0005886">
    <property type="term" value="C:plasma membrane"/>
    <property type="evidence" value="ECO:0007669"/>
    <property type="project" value="InterPro"/>
</dbReference>
<feature type="compositionally biased region" description="Low complexity" evidence="1">
    <location>
        <begin position="172"/>
        <end position="192"/>
    </location>
</feature>
<feature type="compositionally biased region" description="Polar residues" evidence="1">
    <location>
        <begin position="299"/>
        <end position="311"/>
    </location>
</feature>
<keyword evidence="2" id="KW-0472">Membrane</keyword>
<feature type="compositionally biased region" description="Polar residues" evidence="1">
    <location>
        <begin position="162"/>
        <end position="171"/>
    </location>
</feature>